<evidence type="ECO:0000256" key="1">
    <source>
        <dbReference type="SAM" id="SignalP"/>
    </source>
</evidence>
<accession>A0A521AER3</accession>
<name>A0A521AER3_9FLAO</name>
<organism evidence="2 3">
    <name type="scientific">Flavobacterium nitrogenifigens</name>
    <dbReference type="NCBI Taxonomy" id="1617283"/>
    <lineage>
        <taxon>Bacteria</taxon>
        <taxon>Pseudomonadati</taxon>
        <taxon>Bacteroidota</taxon>
        <taxon>Flavobacteriia</taxon>
        <taxon>Flavobacteriales</taxon>
        <taxon>Flavobacteriaceae</taxon>
        <taxon>Flavobacterium</taxon>
    </lineage>
</organism>
<feature type="signal peptide" evidence="1">
    <location>
        <begin position="1"/>
        <end position="19"/>
    </location>
</feature>
<feature type="chain" id="PRO_5021829385" evidence="1">
    <location>
        <begin position="20"/>
        <end position="131"/>
    </location>
</feature>
<protein>
    <submittedName>
        <fullName evidence="2">Uncharacterized protein</fullName>
    </submittedName>
</protein>
<dbReference type="RefSeq" id="WP_111377818.1">
    <property type="nucleotide sequence ID" value="NZ_CP043612.1"/>
</dbReference>
<reference evidence="2 3" key="1">
    <citation type="submission" date="2017-05" db="EMBL/GenBank/DDBJ databases">
        <authorList>
            <person name="Varghese N."/>
            <person name="Submissions S."/>
        </authorList>
    </citation>
    <scope>NUCLEOTIDE SEQUENCE [LARGE SCALE GENOMIC DNA]</scope>
    <source>
        <strain evidence="2 3">DSM 29982</strain>
    </source>
</reference>
<sequence length="131" mass="15517">MKKHIYLLAILLFGFNLHAQEKLNGTFFFKLDDSYIIESKTKPNTFLIKDKNEDEEFYFKGVEVVNDLQPNEVLCLKDFVRTSKYYNKNKKNKLNNAELVNFFSSATVYLVRKKNNKTEFIKVNPIVEIYD</sequence>
<dbReference type="OrthoDB" id="1362526at2"/>
<dbReference type="EMBL" id="FXTQ01000001">
    <property type="protein sequence ID" value="SMO33269.1"/>
    <property type="molecule type" value="Genomic_DNA"/>
</dbReference>
<proteinExistence type="predicted"/>
<dbReference type="Proteomes" id="UP000319267">
    <property type="component" value="Unassembled WGS sequence"/>
</dbReference>
<evidence type="ECO:0000313" key="2">
    <source>
        <dbReference type="EMBL" id="SMO33269.1"/>
    </source>
</evidence>
<evidence type="ECO:0000313" key="3">
    <source>
        <dbReference type="Proteomes" id="UP000319267"/>
    </source>
</evidence>
<dbReference type="AlphaFoldDB" id="A0A521AER3"/>
<keyword evidence="1" id="KW-0732">Signal</keyword>
<keyword evidence="3" id="KW-1185">Reference proteome</keyword>
<gene>
    <name evidence="2" type="ORF">SAMN06265220_10173</name>
</gene>